<keyword evidence="2" id="KW-0732">Signal</keyword>
<dbReference type="EMBL" id="CP137852">
    <property type="protein sequence ID" value="WPB83367.1"/>
    <property type="molecule type" value="Genomic_DNA"/>
</dbReference>
<reference evidence="3 4" key="1">
    <citation type="submission" date="2023-11" db="EMBL/GenBank/DDBJ databases">
        <title>Arctic aerobic anoxygenic photoheterotroph Sediminicoccus rosea KRV36 adapts its photosynthesis to long days of polar summer.</title>
        <authorList>
            <person name="Tomasch J."/>
            <person name="Kopejtka K."/>
            <person name="Bily T."/>
            <person name="Gardiner A.T."/>
            <person name="Gardian Z."/>
            <person name="Shivaramu S."/>
            <person name="Koblizek M."/>
            <person name="Engelhardt F."/>
            <person name="Kaftan D."/>
        </authorList>
    </citation>
    <scope>NUCLEOTIDE SEQUENCE [LARGE SCALE GENOMIC DNA]</scope>
    <source>
        <strain evidence="3 4">R-30</strain>
    </source>
</reference>
<protein>
    <submittedName>
        <fullName evidence="3">Uncharacterized protein</fullName>
    </submittedName>
</protein>
<dbReference type="RefSeq" id="WP_318647345.1">
    <property type="nucleotide sequence ID" value="NZ_CP137852.1"/>
</dbReference>
<gene>
    <name evidence="3" type="ORF">R9Z33_14790</name>
</gene>
<feature type="region of interest" description="Disordered" evidence="1">
    <location>
        <begin position="115"/>
        <end position="170"/>
    </location>
</feature>
<organism evidence="3 4">
    <name type="scientific">Sediminicoccus rosea</name>
    <dbReference type="NCBI Taxonomy" id="1225128"/>
    <lineage>
        <taxon>Bacteria</taxon>
        <taxon>Pseudomonadati</taxon>
        <taxon>Pseudomonadota</taxon>
        <taxon>Alphaproteobacteria</taxon>
        <taxon>Acetobacterales</taxon>
        <taxon>Roseomonadaceae</taxon>
        <taxon>Sediminicoccus</taxon>
    </lineage>
</organism>
<feature type="signal peptide" evidence="2">
    <location>
        <begin position="1"/>
        <end position="27"/>
    </location>
</feature>
<evidence type="ECO:0000256" key="2">
    <source>
        <dbReference type="SAM" id="SignalP"/>
    </source>
</evidence>
<keyword evidence="4" id="KW-1185">Reference proteome</keyword>
<dbReference type="Proteomes" id="UP001305521">
    <property type="component" value="Chromosome"/>
</dbReference>
<feature type="chain" id="PRO_5045269701" evidence="2">
    <location>
        <begin position="28"/>
        <end position="170"/>
    </location>
</feature>
<dbReference type="PROSITE" id="PS51257">
    <property type="entry name" value="PROKAR_LIPOPROTEIN"/>
    <property type="match status" value="1"/>
</dbReference>
<evidence type="ECO:0000256" key="1">
    <source>
        <dbReference type="SAM" id="MobiDB-lite"/>
    </source>
</evidence>
<evidence type="ECO:0000313" key="4">
    <source>
        <dbReference type="Proteomes" id="UP001305521"/>
    </source>
</evidence>
<accession>A0ABZ0PD54</accession>
<evidence type="ECO:0000313" key="3">
    <source>
        <dbReference type="EMBL" id="WPB83367.1"/>
    </source>
</evidence>
<proteinExistence type="predicted"/>
<sequence length="170" mass="17284">MRHAQPRWTRFLALAALLGTAACTSHYGEEPLYVLRDSMGRSVAMAGASQLGGAAPGTTLRANVGGVEQTVMVGERVGMGPAMAPRQAAASPMEMAAATAPAEPLPPVAEVPLLSGVTSTPLSPPDAAPQAGSTTTGSTTTRRAQQVAAGETPTGRRRGPPPRSVSRSVM</sequence>
<feature type="compositionally biased region" description="Low complexity" evidence="1">
    <location>
        <begin position="130"/>
        <end position="145"/>
    </location>
</feature>
<name>A0ABZ0PD54_9PROT</name>